<evidence type="ECO:0000259" key="1">
    <source>
        <dbReference type="Pfam" id="PF01408"/>
    </source>
</evidence>
<keyword evidence="3" id="KW-1185">Reference proteome</keyword>
<dbReference type="InterPro" id="IPR036291">
    <property type="entry name" value="NAD(P)-bd_dom_sf"/>
</dbReference>
<dbReference type="Pfam" id="PF01408">
    <property type="entry name" value="GFO_IDH_MocA"/>
    <property type="match status" value="1"/>
</dbReference>
<proteinExistence type="predicted"/>
<dbReference type="PANTHER" id="PTHR43818">
    <property type="entry name" value="BCDNA.GH03377"/>
    <property type="match status" value="1"/>
</dbReference>
<dbReference type="RefSeq" id="WP_010402689.1">
    <property type="nucleotide sequence ID" value="NZ_JAWXXV010000001.1"/>
</dbReference>
<reference evidence="2 3" key="1">
    <citation type="submission" date="2023-11" db="EMBL/GenBank/DDBJ databases">
        <title>MicrobeMod: A computational toolkit for identifying prokaryotic methylation and restriction-modification with nanopore sequencing.</title>
        <authorList>
            <person name="Crits-Christoph A."/>
            <person name="Kang S.C."/>
            <person name="Lee H."/>
            <person name="Ostrov N."/>
        </authorList>
    </citation>
    <scope>NUCLEOTIDE SEQUENCE [LARGE SCALE GENOMIC DNA]</scope>
    <source>
        <strain evidence="2 3">ATCC 14820</strain>
    </source>
</reference>
<protein>
    <submittedName>
        <fullName evidence="2">Gfo/Idh/MocA family oxidoreductase</fullName>
    </submittedName>
</protein>
<accession>A0ABU4PLC1</accession>
<name>A0ABU4PLC1_9SPHN</name>
<evidence type="ECO:0000313" key="3">
    <source>
        <dbReference type="Proteomes" id="UP001279660"/>
    </source>
</evidence>
<dbReference type="PANTHER" id="PTHR43818:SF7">
    <property type="entry name" value="DEHYDROGENASE"/>
    <property type="match status" value="1"/>
</dbReference>
<dbReference type="InterPro" id="IPR050463">
    <property type="entry name" value="Gfo/Idh/MocA_oxidrdct_glycsds"/>
</dbReference>
<feature type="domain" description="Gfo/Idh/MocA-like oxidoreductase N-terminal" evidence="1">
    <location>
        <begin position="4"/>
        <end position="114"/>
    </location>
</feature>
<evidence type="ECO:0000313" key="2">
    <source>
        <dbReference type="EMBL" id="MDX5984941.1"/>
    </source>
</evidence>
<gene>
    <name evidence="2" type="ORF">SIL82_11770</name>
</gene>
<dbReference type="InterPro" id="IPR000683">
    <property type="entry name" value="Gfo/Idh/MocA-like_OxRdtase_N"/>
</dbReference>
<organism evidence="2 3">
    <name type="scientific">Sphingomonas echinoides</name>
    <dbReference type="NCBI Taxonomy" id="59803"/>
    <lineage>
        <taxon>Bacteria</taxon>
        <taxon>Pseudomonadati</taxon>
        <taxon>Pseudomonadota</taxon>
        <taxon>Alphaproteobacteria</taxon>
        <taxon>Sphingomonadales</taxon>
        <taxon>Sphingomonadaceae</taxon>
        <taxon>Sphingomonas</taxon>
    </lineage>
</organism>
<dbReference type="SUPFAM" id="SSF51735">
    <property type="entry name" value="NAD(P)-binding Rossmann-fold domains"/>
    <property type="match status" value="1"/>
</dbReference>
<dbReference type="EMBL" id="JAWXXV010000001">
    <property type="protein sequence ID" value="MDX5984941.1"/>
    <property type="molecule type" value="Genomic_DNA"/>
</dbReference>
<dbReference type="Gene3D" id="3.40.50.720">
    <property type="entry name" value="NAD(P)-binding Rossmann-like Domain"/>
    <property type="match status" value="1"/>
</dbReference>
<sequence>MSPIRIAIVGLGKIAHDQHLPAIAGSPEFELVAAATLAGTLADVPVFASVEAMLDADIAIDAVAMCQPPQVRFDAAVQAIRAGKHVLLEKPPGATLSEVEALTRLSEAAGATLFAAWHSRFAPAVHDARAWLTERRINHVEITWKEDVRRWHPGQQWIWEPGGLGVFDPGINALSIATRILPRHFYLHDGTLDFPANRAAPIAAELNMIGMSGAPVHAVFDWRQTGPQTWDIVVDTDDGTLALTHGGSRLAINGVVRESAPEAEYAALYHHFAALIAKGESDVDRTPLRLVADAFLRCRRRDTDPFDD</sequence>
<comment type="caution">
    <text evidence="2">The sequence shown here is derived from an EMBL/GenBank/DDBJ whole genome shotgun (WGS) entry which is preliminary data.</text>
</comment>
<dbReference type="Gene3D" id="3.30.360.10">
    <property type="entry name" value="Dihydrodipicolinate Reductase, domain 2"/>
    <property type="match status" value="1"/>
</dbReference>
<dbReference type="Proteomes" id="UP001279660">
    <property type="component" value="Unassembled WGS sequence"/>
</dbReference>